<name>A0A919U905_9ACTN</name>
<dbReference type="AlphaFoldDB" id="A0A919U905"/>
<reference evidence="1" key="1">
    <citation type="submission" date="2021-01" db="EMBL/GenBank/DDBJ databases">
        <title>Whole genome shotgun sequence of Dactylosporangium siamense NBRC 106093.</title>
        <authorList>
            <person name="Komaki H."/>
            <person name="Tamura T."/>
        </authorList>
    </citation>
    <scope>NUCLEOTIDE SEQUENCE</scope>
    <source>
        <strain evidence="1">NBRC 106093</strain>
    </source>
</reference>
<keyword evidence="2" id="KW-1185">Reference proteome</keyword>
<protein>
    <submittedName>
        <fullName evidence="1">Uncharacterized protein</fullName>
    </submittedName>
</protein>
<evidence type="ECO:0000313" key="1">
    <source>
        <dbReference type="EMBL" id="GIG47094.1"/>
    </source>
</evidence>
<dbReference type="Proteomes" id="UP000660611">
    <property type="component" value="Unassembled WGS sequence"/>
</dbReference>
<comment type="caution">
    <text evidence="1">The sequence shown here is derived from an EMBL/GenBank/DDBJ whole genome shotgun (WGS) entry which is preliminary data.</text>
</comment>
<gene>
    <name evidence="1" type="ORF">Dsi01nite_051350</name>
</gene>
<dbReference type="RefSeq" id="WP_203848835.1">
    <property type="nucleotide sequence ID" value="NZ_BAAAVW010000017.1"/>
</dbReference>
<proteinExistence type="predicted"/>
<evidence type="ECO:0000313" key="2">
    <source>
        <dbReference type="Proteomes" id="UP000660611"/>
    </source>
</evidence>
<dbReference type="EMBL" id="BONQ01000081">
    <property type="protein sequence ID" value="GIG47094.1"/>
    <property type="molecule type" value="Genomic_DNA"/>
</dbReference>
<organism evidence="1 2">
    <name type="scientific">Dactylosporangium siamense</name>
    <dbReference type="NCBI Taxonomy" id="685454"/>
    <lineage>
        <taxon>Bacteria</taxon>
        <taxon>Bacillati</taxon>
        <taxon>Actinomycetota</taxon>
        <taxon>Actinomycetes</taxon>
        <taxon>Micromonosporales</taxon>
        <taxon>Micromonosporaceae</taxon>
        <taxon>Dactylosporangium</taxon>
    </lineage>
</organism>
<accession>A0A919U905</accession>
<sequence>MRSSHVHIHVQVDRVVLGRAASTGSLELFFAEIAPVIRRELTSRPLERSVPAAG</sequence>